<comment type="caution">
    <text evidence="2">The sequence shown here is derived from an EMBL/GenBank/DDBJ whole genome shotgun (WGS) entry which is preliminary data.</text>
</comment>
<dbReference type="RefSeq" id="WP_006434122.1">
    <property type="nucleotide sequence ID" value="NZ_CP124042.1"/>
</dbReference>
<protein>
    <recommendedName>
        <fullName evidence="4">DUF1461 domain-containing protein</fullName>
    </recommendedName>
</protein>
<evidence type="ECO:0008006" key="4">
    <source>
        <dbReference type="Google" id="ProtNLM"/>
    </source>
</evidence>
<accession>A0ABR6P721</accession>
<organism evidence="2 3">
    <name type="scientific">Borreliella spielmanii</name>
    <dbReference type="NCBI Taxonomy" id="88916"/>
    <lineage>
        <taxon>Bacteria</taxon>
        <taxon>Pseudomonadati</taxon>
        <taxon>Spirochaetota</taxon>
        <taxon>Spirochaetia</taxon>
        <taxon>Spirochaetales</taxon>
        <taxon>Borreliaceae</taxon>
        <taxon>Borreliella</taxon>
    </lineage>
</organism>
<gene>
    <name evidence="2" type="ORF">HNR35_000825</name>
</gene>
<sequence length="172" mass="19475">MLIGSLLLLFSVLNIYSNSSNYSKLNFNYLKLSISKNLPLQDKLTSSGKFVSQKKNNINIPVVDKDDSFLYKNIQENKALNLENDIESKSVKDLYRFSAISIGSFPIALFLSLFFFDVGYYFYSGMNANYVPYPFSNGPIFSKDEIYKKFIISASIGAMVALTIALIDYLLQ</sequence>
<evidence type="ECO:0000313" key="2">
    <source>
        <dbReference type="EMBL" id="MBB6031832.1"/>
    </source>
</evidence>
<feature type="transmembrane region" description="Helical" evidence="1">
    <location>
        <begin position="150"/>
        <end position="171"/>
    </location>
</feature>
<reference evidence="2 3" key="1">
    <citation type="submission" date="2020-08" db="EMBL/GenBank/DDBJ databases">
        <title>Genomic Encyclopedia of Type Strains, Phase IV (KMG-IV): sequencing the most valuable type-strain genomes for metagenomic binning, comparative biology and taxonomic classification.</title>
        <authorList>
            <person name="Goeker M."/>
        </authorList>
    </citation>
    <scope>NUCLEOTIDE SEQUENCE [LARGE SCALE GENOMIC DNA]</scope>
    <source>
        <strain evidence="2 3">DSM 16813</strain>
    </source>
</reference>
<dbReference type="Proteomes" id="UP000566276">
    <property type="component" value="Unassembled WGS sequence"/>
</dbReference>
<keyword evidence="1" id="KW-0812">Transmembrane</keyword>
<keyword evidence="1" id="KW-1133">Transmembrane helix</keyword>
<feature type="transmembrane region" description="Helical" evidence="1">
    <location>
        <begin position="94"/>
        <end position="116"/>
    </location>
</feature>
<keyword evidence="3" id="KW-1185">Reference proteome</keyword>
<proteinExistence type="predicted"/>
<dbReference type="EMBL" id="JACHFA010000002">
    <property type="protein sequence ID" value="MBB6031832.1"/>
    <property type="molecule type" value="Genomic_DNA"/>
</dbReference>
<evidence type="ECO:0000256" key="1">
    <source>
        <dbReference type="SAM" id="Phobius"/>
    </source>
</evidence>
<keyword evidence="1" id="KW-0472">Membrane</keyword>
<name>A0ABR6P721_9SPIR</name>
<evidence type="ECO:0000313" key="3">
    <source>
        <dbReference type="Proteomes" id="UP000566276"/>
    </source>
</evidence>